<evidence type="ECO:0000313" key="1">
    <source>
        <dbReference type="EMBL" id="MFE3869598.1"/>
    </source>
</evidence>
<accession>A0ABW6HZZ9</accession>
<organism evidence="1 2">
    <name type="scientific">Flavobacterium xylosi</name>
    <dbReference type="NCBI Taxonomy" id="3230415"/>
    <lineage>
        <taxon>Bacteria</taxon>
        <taxon>Pseudomonadati</taxon>
        <taxon>Bacteroidota</taxon>
        <taxon>Flavobacteriia</taxon>
        <taxon>Flavobacteriales</taxon>
        <taxon>Flavobacteriaceae</taxon>
        <taxon>Flavobacterium</taxon>
    </lineage>
</organism>
<dbReference type="Pfam" id="PF13573">
    <property type="entry name" value="SprB"/>
    <property type="match status" value="2"/>
</dbReference>
<dbReference type="EMBL" id="JBHZPZ010000041">
    <property type="protein sequence ID" value="MFE3869598.1"/>
    <property type="molecule type" value="Genomic_DNA"/>
</dbReference>
<feature type="non-terminal residue" evidence="1">
    <location>
        <position position="463"/>
    </location>
</feature>
<protein>
    <recommendedName>
        <fullName evidence="3">SprB repeat-containing protein</fullName>
    </recommendedName>
</protein>
<keyword evidence="2" id="KW-1185">Reference proteome</keyword>
<proteinExistence type="predicted"/>
<sequence length="463" mass="47112">PAAITGTAVILVPYTCTTPGSIQAQGVGGGTPGYTYSIDGVTFQVGDTFTGLTNGTYTITIKDANNCTFVTLPVTIAPLTPPTDLTFNPSALSCPANTSNVTITSTTGGSTPLQYQITAPAGSATAYQGSNVFNGLAPGTYTFQVKDAKNCTYSEDYTIAPLPVLTVVGAVVNNVQCFGTPTGLVKYTVSGTTAYSYTINGGTSVTGQTASVINLPNLAAGVYTIIIKDDITTCTATTWVTVAQPTAALSVTTTPTPIKCNANGSVVVNATGGWGGYSYSLTQPDATVVGPQGSNTFANLTQTGTYTASVTDSNNCTVTDTFVLSTPLVPTASIAGSDLCYDTTNQATITVTAGSGVAPYQYSIDNGVTYQPSNTFANLIPGNYTIILKDAFGCTSVALAQTIAAQLTVNTVLTKDLDCNIPADAIITGTISGGKAPYTVSMVSGTGTLTQPVGLGTTFTFTS</sequence>
<evidence type="ECO:0000313" key="2">
    <source>
        <dbReference type="Proteomes" id="UP001600109"/>
    </source>
</evidence>
<evidence type="ECO:0008006" key="3">
    <source>
        <dbReference type="Google" id="ProtNLM"/>
    </source>
</evidence>
<gene>
    <name evidence="1" type="ORF">ACFX5E_16185</name>
</gene>
<feature type="non-terminal residue" evidence="1">
    <location>
        <position position="1"/>
    </location>
</feature>
<reference evidence="1 2" key="1">
    <citation type="submission" date="2024-06" db="EMBL/GenBank/DDBJ databases">
        <title>Flavobacterium spp. isolated from glacier.</title>
        <authorList>
            <person name="Han D."/>
        </authorList>
    </citation>
    <scope>NUCLEOTIDE SEQUENCE [LARGE SCALE GENOMIC DNA]</scope>
    <source>
        <strain evidence="1 2">LS2P90</strain>
    </source>
</reference>
<name>A0ABW6HZZ9_9FLAO</name>
<comment type="caution">
    <text evidence="1">The sequence shown here is derived from an EMBL/GenBank/DDBJ whole genome shotgun (WGS) entry which is preliminary data.</text>
</comment>
<dbReference type="InterPro" id="IPR025667">
    <property type="entry name" value="SprB_repeat"/>
</dbReference>
<dbReference type="Proteomes" id="UP001600109">
    <property type="component" value="Unassembled WGS sequence"/>
</dbReference>